<organism evidence="1 2">
    <name type="scientific">Riccia fluitans</name>
    <dbReference type="NCBI Taxonomy" id="41844"/>
    <lineage>
        <taxon>Eukaryota</taxon>
        <taxon>Viridiplantae</taxon>
        <taxon>Streptophyta</taxon>
        <taxon>Embryophyta</taxon>
        <taxon>Marchantiophyta</taxon>
        <taxon>Marchantiopsida</taxon>
        <taxon>Marchantiidae</taxon>
        <taxon>Marchantiales</taxon>
        <taxon>Ricciaceae</taxon>
        <taxon>Riccia</taxon>
    </lineage>
</organism>
<keyword evidence="2" id="KW-1185">Reference proteome</keyword>
<sequence length="134" mass="15441">MAPHCSRNLKTKEVKILHLTIANKKKMETWGLGGLFIVDLNGTYEKLVEELADKKVAVPKCEYRGKPEEWTLEVWREVYNLPRASLGGYTMKRKVQFTELQLLRRERHCPQQETGSALQNHRGYTNVQTVAGLT</sequence>
<comment type="caution">
    <text evidence="1">The sequence shown here is derived from an EMBL/GenBank/DDBJ whole genome shotgun (WGS) entry which is preliminary data.</text>
</comment>
<protein>
    <submittedName>
        <fullName evidence="1">Uncharacterized protein</fullName>
    </submittedName>
</protein>
<dbReference type="AlphaFoldDB" id="A0ABD1Z0T3"/>
<dbReference type="Proteomes" id="UP001605036">
    <property type="component" value="Unassembled WGS sequence"/>
</dbReference>
<dbReference type="EMBL" id="JBHFFA010000003">
    <property type="protein sequence ID" value="KAL2636456.1"/>
    <property type="molecule type" value="Genomic_DNA"/>
</dbReference>
<accession>A0ABD1Z0T3</accession>
<name>A0ABD1Z0T3_9MARC</name>
<proteinExistence type="predicted"/>
<evidence type="ECO:0000313" key="1">
    <source>
        <dbReference type="EMBL" id="KAL2636456.1"/>
    </source>
</evidence>
<evidence type="ECO:0000313" key="2">
    <source>
        <dbReference type="Proteomes" id="UP001605036"/>
    </source>
</evidence>
<gene>
    <name evidence="1" type="ORF">R1flu_007935</name>
</gene>
<reference evidence="1 2" key="1">
    <citation type="submission" date="2024-09" db="EMBL/GenBank/DDBJ databases">
        <title>Chromosome-scale assembly of Riccia fluitans.</title>
        <authorList>
            <person name="Paukszto L."/>
            <person name="Sawicki J."/>
            <person name="Karawczyk K."/>
            <person name="Piernik-Szablinska J."/>
            <person name="Szczecinska M."/>
            <person name="Mazdziarz M."/>
        </authorList>
    </citation>
    <scope>NUCLEOTIDE SEQUENCE [LARGE SCALE GENOMIC DNA]</scope>
    <source>
        <strain evidence="1">Rf_01</strain>
        <tissue evidence="1">Aerial parts of the thallus</tissue>
    </source>
</reference>